<dbReference type="InterPro" id="IPR036291">
    <property type="entry name" value="NAD(P)-bd_dom_sf"/>
</dbReference>
<dbReference type="OrthoDB" id="9795501at2"/>
<proteinExistence type="predicted"/>
<dbReference type="InterPro" id="IPR001509">
    <property type="entry name" value="Epimerase_deHydtase"/>
</dbReference>
<sequence length="342" mass="37299">MRVLVTGHNGYIGPVMLRVLQAAGHDCVGLDTDYFVGCEFEAARAPCPELKVDIRDVEPKHLEGFDAIVHLAALSNDPMGDINDDWTYDINLRATIKLAEYAKAAGVKRFVYASSCSIYGSSGIAGFVDETAPFAPLTAYAISKVKCEEALAALAGPGFSPTYMRNATAFGASPRLRVDIVLNNLCAWAVTTGKINIMSDGSPWRPVVHIEDISRAVAAVLAAPVEVVHDQGFNVGLNSENYQVRDIAGFVRAVVPEAEVTYAGGNNPDPRSYRVSFDKYAKAFPDFPLTWTVAAGARELVDAYRAHGLTLDEFQGRRYIRLKQIKHLIDTGLVDDSLRWTK</sequence>
<dbReference type="KEGG" id="mag:amb0123"/>
<evidence type="ECO:0000313" key="2">
    <source>
        <dbReference type="EMBL" id="BAE48927.1"/>
    </source>
</evidence>
<protein>
    <submittedName>
        <fullName evidence="2">Nucleoside-diphosphate-sugar epimerase</fullName>
    </submittedName>
</protein>
<dbReference type="InterPro" id="IPR050177">
    <property type="entry name" value="Lipid_A_modif_metabolic_enz"/>
</dbReference>
<dbReference type="Gene3D" id="3.40.50.720">
    <property type="entry name" value="NAD(P)-binding Rossmann-like Domain"/>
    <property type="match status" value="1"/>
</dbReference>
<dbReference type="Proteomes" id="UP000007058">
    <property type="component" value="Chromosome"/>
</dbReference>
<keyword evidence="3" id="KW-1185">Reference proteome</keyword>
<dbReference type="EMBL" id="AP007255">
    <property type="protein sequence ID" value="BAE48927.1"/>
    <property type="molecule type" value="Genomic_DNA"/>
</dbReference>
<feature type="domain" description="NAD-dependent epimerase/dehydratase" evidence="1">
    <location>
        <begin position="3"/>
        <end position="236"/>
    </location>
</feature>
<accession>Q2WB48</accession>
<dbReference type="RefSeq" id="WP_011382570.1">
    <property type="nucleotide sequence ID" value="NC_007626.1"/>
</dbReference>
<dbReference type="PANTHER" id="PTHR43245">
    <property type="entry name" value="BIFUNCTIONAL POLYMYXIN RESISTANCE PROTEIN ARNA"/>
    <property type="match status" value="1"/>
</dbReference>
<dbReference type="CDD" id="cd08946">
    <property type="entry name" value="SDR_e"/>
    <property type="match status" value="1"/>
</dbReference>
<dbReference type="Pfam" id="PF01370">
    <property type="entry name" value="Epimerase"/>
    <property type="match status" value="1"/>
</dbReference>
<organism evidence="2 3">
    <name type="scientific">Paramagnetospirillum magneticum (strain ATCC 700264 / AMB-1)</name>
    <name type="common">Magnetospirillum magneticum</name>
    <dbReference type="NCBI Taxonomy" id="342108"/>
    <lineage>
        <taxon>Bacteria</taxon>
        <taxon>Pseudomonadati</taxon>
        <taxon>Pseudomonadota</taxon>
        <taxon>Alphaproteobacteria</taxon>
        <taxon>Rhodospirillales</taxon>
        <taxon>Magnetospirillaceae</taxon>
        <taxon>Paramagnetospirillum</taxon>
    </lineage>
</organism>
<name>Q2WB48_PARM1</name>
<dbReference type="STRING" id="342108.amb0123"/>
<dbReference type="SUPFAM" id="SSF51735">
    <property type="entry name" value="NAD(P)-binding Rossmann-fold domains"/>
    <property type="match status" value="1"/>
</dbReference>
<dbReference type="PANTHER" id="PTHR43245:SF23">
    <property type="entry name" value="NAD(P)-BINDING DOMAIN-CONTAINING PROTEIN"/>
    <property type="match status" value="1"/>
</dbReference>
<evidence type="ECO:0000313" key="3">
    <source>
        <dbReference type="Proteomes" id="UP000007058"/>
    </source>
</evidence>
<dbReference type="AlphaFoldDB" id="Q2WB48"/>
<dbReference type="HOGENOM" id="CLU_007383_1_0_5"/>
<gene>
    <name evidence="2" type="ordered locus">amb0123</name>
</gene>
<evidence type="ECO:0000259" key="1">
    <source>
        <dbReference type="Pfam" id="PF01370"/>
    </source>
</evidence>
<reference evidence="2 3" key="1">
    <citation type="journal article" date="2005" name="DNA Res.">
        <title>Complete genome sequence of the facultative anaerobic magnetotactic bacterium Magnetospirillum sp. strain AMB-1.</title>
        <authorList>
            <person name="Matsunaga T."/>
            <person name="Okamura Y."/>
            <person name="Fukuda Y."/>
            <person name="Wahyudi A.T."/>
            <person name="Murase Y."/>
            <person name="Takeyama H."/>
        </authorList>
    </citation>
    <scope>NUCLEOTIDE SEQUENCE [LARGE SCALE GENOMIC DNA]</scope>
    <source>
        <strain evidence="3">ATCC 700264 / AMB-1</strain>
    </source>
</reference>